<dbReference type="PROSITE" id="PS00134">
    <property type="entry name" value="TRYPSIN_HIS"/>
    <property type="match status" value="2"/>
</dbReference>
<dbReference type="InterPro" id="IPR013320">
    <property type="entry name" value="ConA-like_dom_sf"/>
</dbReference>
<keyword evidence="3" id="KW-0677">Repeat</keyword>
<feature type="domain" description="Fibronectin type-III" evidence="15">
    <location>
        <begin position="300"/>
        <end position="395"/>
    </location>
</feature>
<feature type="domain" description="Fibronectin type-III" evidence="15">
    <location>
        <begin position="617"/>
        <end position="717"/>
    </location>
</feature>
<evidence type="ECO:0000256" key="7">
    <source>
        <dbReference type="PROSITE-ProRule" id="PRU00059"/>
    </source>
</evidence>
<keyword evidence="6" id="KW-1015">Disulfide bond</keyword>
<feature type="domain" description="Fibronectin type-III" evidence="15">
    <location>
        <begin position="2653"/>
        <end position="2747"/>
    </location>
</feature>
<evidence type="ECO:0000256" key="8">
    <source>
        <dbReference type="RuleBase" id="RU363034"/>
    </source>
</evidence>
<dbReference type="SUPFAM" id="SSF50494">
    <property type="entry name" value="Trypsin-like serine proteases"/>
    <property type="match status" value="2"/>
</dbReference>
<keyword evidence="11" id="KW-0732">Signal</keyword>
<evidence type="ECO:0000256" key="6">
    <source>
        <dbReference type="ARBA" id="ARBA00023157"/>
    </source>
</evidence>
<keyword evidence="2 8" id="KW-0645">Protease</keyword>
<feature type="domain" description="Fibronectin type-III" evidence="15">
    <location>
        <begin position="1395"/>
        <end position="1489"/>
    </location>
</feature>
<feature type="domain" description="Fibronectin type-III" evidence="15">
    <location>
        <begin position="400"/>
        <end position="498"/>
    </location>
</feature>
<evidence type="ECO:0000313" key="17">
    <source>
        <dbReference type="Proteomes" id="UP000225706"/>
    </source>
</evidence>
<keyword evidence="4 8" id="KW-0378">Hydrolase</keyword>
<evidence type="ECO:0000259" key="13">
    <source>
        <dbReference type="PROSITE" id="PS50060"/>
    </source>
</evidence>
<dbReference type="InterPro" id="IPR036116">
    <property type="entry name" value="FN3_sf"/>
</dbReference>
<feature type="domain" description="Fibronectin type-III" evidence="15">
    <location>
        <begin position="2024"/>
        <end position="2118"/>
    </location>
</feature>
<feature type="domain" description="Peptidase S1" evidence="14">
    <location>
        <begin position="721"/>
        <end position="955"/>
    </location>
</feature>
<proteinExistence type="inferred from homology"/>
<dbReference type="InterPro" id="IPR051560">
    <property type="entry name" value="MAM_domain-containing"/>
</dbReference>
<feature type="region of interest" description="Disordered" evidence="9">
    <location>
        <begin position="3559"/>
        <end position="3587"/>
    </location>
</feature>
<feature type="domain" description="Peptidase S1" evidence="14">
    <location>
        <begin position="2758"/>
        <end position="2995"/>
    </location>
</feature>
<reference evidence="17" key="1">
    <citation type="journal article" date="2017" name="bioRxiv">
        <title>Comparative analysis of the genomes of Stylophora pistillata and Acropora digitifera provides evidence for extensive differences between species of corals.</title>
        <authorList>
            <person name="Voolstra C.R."/>
            <person name="Li Y."/>
            <person name="Liew Y.J."/>
            <person name="Baumgarten S."/>
            <person name="Zoccola D."/>
            <person name="Flot J.-F."/>
            <person name="Tambutte S."/>
            <person name="Allemand D."/>
            <person name="Aranda M."/>
        </authorList>
    </citation>
    <scope>NUCLEOTIDE SEQUENCE [LARGE SCALE GENOMIC DNA]</scope>
</reference>
<dbReference type="InterPro" id="IPR001314">
    <property type="entry name" value="Peptidase_S1A"/>
</dbReference>
<keyword evidence="10 16" id="KW-0812">Transmembrane</keyword>
<feature type="domain" description="Fibronectin type-III" evidence="15">
    <location>
        <begin position="2123"/>
        <end position="2223"/>
    </location>
</feature>
<feature type="chain" id="PRO_5012112005" evidence="11">
    <location>
        <begin position="24"/>
        <end position="3704"/>
    </location>
</feature>
<keyword evidence="10" id="KW-0472">Membrane</keyword>
<keyword evidence="5 8" id="KW-0720">Serine protease</keyword>
<dbReference type="Pfam" id="PF00629">
    <property type="entry name" value="MAM"/>
    <property type="match status" value="5"/>
</dbReference>
<dbReference type="InterPro" id="IPR003961">
    <property type="entry name" value="FN3_dom"/>
</dbReference>
<dbReference type="Gene3D" id="2.40.10.10">
    <property type="entry name" value="Trypsin-like serine proteases"/>
    <property type="match status" value="2"/>
</dbReference>
<evidence type="ECO:0000256" key="9">
    <source>
        <dbReference type="SAM" id="MobiDB-lite"/>
    </source>
</evidence>
<comment type="similarity">
    <text evidence="1">Belongs to the peptidase S1 family.</text>
</comment>
<name>A0A2B4SGJ6_STYPI</name>
<evidence type="ECO:0000259" key="15">
    <source>
        <dbReference type="PROSITE" id="PS50853"/>
    </source>
</evidence>
<feature type="domain" description="Fibronectin type-III" evidence="15">
    <location>
        <begin position="2342"/>
        <end position="2435"/>
    </location>
</feature>
<dbReference type="GO" id="GO:0006508">
    <property type="term" value="P:proteolysis"/>
    <property type="evidence" value="ECO:0007669"/>
    <property type="project" value="UniProtKB-KW"/>
</dbReference>
<dbReference type="PROSITE" id="PS50853">
    <property type="entry name" value="FN3"/>
    <property type="match status" value="12"/>
</dbReference>
<dbReference type="CDD" id="cd06263">
    <property type="entry name" value="MAM"/>
    <property type="match status" value="5"/>
</dbReference>
<keyword evidence="17" id="KW-1185">Reference proteome</keyword>
<dbReference type="InterPro" id="IPR000859">
    <property type="entry name" value="CUB_dom"/>
</dbReference>
<sequence>MNLWLTLLALTNVLISCALLTGAEHSCNFDYGLCSDWAEVYYQDDFDWTNRHGSTPSYDTGPSSGHGGFGRYMYIETSSPRKFGDKAILEYSVPTNDVGKSYCLSFYYHMYGDTIHSLNVFNGGTKVFTKAASQGNLWLKAKISLTTLQNKIKFEGIRGSSYTGDIAIDDVSLVPGICKECRQTLNQSFGRLDIRYTDAFDPYCNWLIGNGGIAQKSAVISIHQAYFGHSSEYVKVFDGNGTEVLSIDRWDLSSKKRFLEVPFESSGNMTIQASLTYSWSYIKIDYGIVNQGLDSARPLANWNLTVANKTTTSIRIMWNNPVNLFNSGESFYVAIAERVMNVSSVSNGKLLPGNTTSSEITNLEIYTEYNIYVIIVDSNGSPFKSGVVVTMTDEGSPSRAPRGVRVTSVEYTTNLLVEWNPLSQIYANGKILGYTIYYKEYDDWYSSYKTINTIHSYPTQFVLKGLKPAERYRVAVAAFTSKGRGPMSYYTYGTTGCSQTLREAFGEIIYSTNSYYYLRCYLSIISGGIPDAIAVLSVQEINLRYCSDYVKITDGNGTDVLYHKGCNEKFAPEILFDVHFGSSDNISIQVYTSSSSSSIKIEYGILRQSLTSAVVVSGWNISVSNLDSSGATLQWTSLDANVKHQANFYIIEVKSMDGVPLDVHTVPGNTTMSVIKRLKPSTKYRVVVYGVDNNGQPYTSSQSILSTPKVFCGTRPSSTRIVGGTAAFKNSWPWQVMVKEFGSQFCGGSLVDLYWVITAAHCVRWKSPANLKIRVGAHYRTSGSVGTEQDITVSKIIVHENYQTPKTYSNDIALLYLEKPVVLGVGVGLVCLPEIKNILPVDLNETCWITGWGNLYSGGYQPNTLMQASVPLVSKQRCSNVYPGKIDDTMLCAGLDQGGIDTCQGDSGGPLVCEFNGTWYLEGITSWGYGCAQAYKYGVYAKVRALDSWIRANMYKVVPPSTIPPQNQSSVSLLWCSFDKGLCSGWSQSSSDDFDWTLGSGSTPSSSTGPSSGHGGSGNYMYIEASSPRKPGEKAQIMVTAPNKGKKACLSFYYHMYGASAGSLNVYNGNDKVFNASGNQGNRWVMVEKSLYLDNEITFEGIRGSSYTGDIAIDQVLITEGNCPVSCSFDSGLCLWWSQSKSDVFDWTLRSGSTPSSGTGPSSDRSGTGMYMYTEASPRSRGDNAKLQLSVPSGRSSSCLVFYYHMYGSSMGTLNVFNGNDKIFTKSGNQGFYWKKVTKTLHLSDVLTFEGIRGTSYTSDIAIDDVKISGGNCPGCGGVLNKSSGVVHLANTGNEDETHCIWTIGNAGLRQSYASLSLQRVYLRYCSEYVKVFHEDGTKLFNQEGCQSSLPHGTSLEIPYGVSNHLTVEISLQYRWSAVSIQYMISKQGHNSAQPISSWNTTVVSITSSSATVRWSNFPLSSSINHFLVRFKEVSGVSTLFQVRSLSNSYYTNRLKGYTSYDVEVLAVTASDGNNTYSSKTVSMKTAEGVPSRAPSNVRAASHGLNEFLVEWDPLPHQYANGRLLGYKVYYKDADYYYSSEISVNTSNADESQAVLSGVQTGRRYKISVVAFTSKGEGPRSPDFYETKGCEGFVNQVSGSLYFSNSRYSILNCSVQVQNAGIKRGSALISFQSIYFRYCSDYVKIFDSNGLQVFHHGGCDSLTRGMSVEVPFGDGHSITLALLFSYRYSYARVQYSILNQPLSSAQLVPSWNISISYTTTKSMTVQWSSFPLTSHSVQQLLVNYREHNSNVSLVFQTPSYYNTHYTGRILKGYQYYDVQVIAVASNSSNGTFTSRREIGRTDEGVPSTAPLNVRLTNLQSHEVKVQWDPIPPETANGILLGYRVFYQEYWYSGLLQSVDTKSPNAHMLVLRGLKSAQRYQISVAAFTSKGAGSRSYLRYITTGCGGQLNDSFGQVRIGSNRNYYYLRCTWNIVNVGIQQAVAFIWIKDFYFSYSTGYLKILDGNGSVVLHQHRYSAIQENIFVEVEFGNADNITIQTYLASSYSHFELYYGTLKESLQSALLTANWNVTVENVTPRSVSVLWTNLELLIGDQILHYISLVTSANGSTVLNAEITSGNTTTGHISGLSAYTEYKISIVGVGSDGQAHKSSNLTFWTEEGVPSGSPSNVRLSNLQHSEIQVQWEPLAQHYVNGRLQGYRVRVYEYGYYYYYGSLVQTLETPGPYVHTMKVRGLKAAQQYRVTVAAFTSKGEGPQSYWRYITTGCGGSVNQSFGEIQIGRRRYYSYQRCNWEIGNPGFNQSILIVSFEELYLSYYYEYVKIIDGNGVRVFYHTGYSSSPLKTFLLVPYGSGDHIKVQIYFYNSWSQFKVQYGIVDQDLQSAVFVSNWNVTIGNTTQRSIGVQWQNLNELLNQQILHFFGLLGTSNGTILNAKIMSESTTSVIFDGLSPYRQYSVAILGVDKNGQAYKSANVTAWTEEGVPSRAPRSITFSNVESTEITVQWDSLQQQYINGKLLGYRVYFQVYAYYYSPLTNNSITVNTTKVNLRGLNPGQRYDVSVSAFTSKGEGPRSYRHYVTTACKITLNQSAGLINVKHTDYNNLYCNWTIGNFGITNAVALFLFKQLAFVSCREHVKIFNGNGTLQYHKSGCCPNNQGSVVEISFVKSDNIAINILLTQLQSHITSHFVILKHGLHSATYTPGWLASVDNITASSILVQWSNLTSLINQEILHYIIILSRTNGNAPYHVLVDGGRLDMEIGELEHSQMYHMKVFGVDALGYCYKTLEVNATMKNATCGSRPSGTRIVGGSIALINSWPWQAMLQTSYGSQFCGGTLIHPLWVVTATHCVRGKSVSSVKVELGAHYKSYGNVGTEQSFDVAKIIEHERYNTPNSWSNDIALLQLSKPAKLGKGVGLVCLPDTSFQLPFDNANKTCWITGWGRLSYLGISPNELMQVDIPLVSKQRCMASYPGKIDDSMICVGQDRGGIGGCHGDSGGPLVCEFNGKWYLEGATSWGGLPCADPLKYTVYANIRHLKSWITSKMSALPAPGLTVFNRSCNFDSCLCSGWVQSVSDDFDWTRNSGSTGSWATGPSYDHTSGSGYYMYIEASSPRVIGDKAKLDLSLCGNGDEACLTFYYHMYGSSMGALNVFSGNTVVFSASGNKGNYWQKAQRTISLNKIVTFEGIVGSSFEGDIAIDDVSISRGRCFTPPATTSCSFDNGLCSGWWQSHSDVFDWKLYSGSTPSNLTGPDYDHTLGYGYYMYIEASVQYDGDNAKLMLNLNETGELSCLKFYYHMYGLAIGELHVFSESSLLFNATGNHGNYWIKAERTFYSKKTLTFEGIVGYSDTGDIAIDDVSITRGSCSGQTPSPTWYPVPTTLKPSSNSTNSSIANTVHTHKPSTPDDCFDDPEHATICSTFSTYKELCQTNRNWTMKHCRKACGYCTGISTSTHTVTFRPTAIPRTPSAKEMQEAVVLKMTNFDMNKWKEMEADFKREVASAASRYCAGGGASCQISPRRRRSSDSMEFSADMVHLVPGYPMQSPNDPNITLLAFYLQLPGDVGDNLVSEDVLKNIVKSDMKSIEGSMGVSITSVQPMPSTQLQVDGSMGVSITSVQPTPSTQLQDENDEKHEKDDEKSTSTTVIVAVTLGALLLLAIIISATLCIKTTRFGPKCRVQSNEKVDQGTDEVREAVCENTEKHGVTLSGPSVIAYENNAYVSVEQTAALTQQNQIIPIGDLRDKLYEQQNHSANANVRL</sequence>
<evidence type="ECO:0000256" key="11">
    <source>
        <dbReference type="SAM" id="SignalP"/>
    </source>
</evidence>
<dbReference type="SUPFAM" id="SSF49899">
    <property type="entry name" value="Concanavalin A-like lectins/glucanases"/>
    <property type="match status" value="5"/>
</dbReference>
<evidence type="ECO:0000256" key="4">
    <source>
        <dbReference type="ARBA" id="ARBA00022801"/>
    </source>
</evidence>
<dbReference type="InterPro" id="IPR000998">
    <property type="entry name" value="MAM_dom"/>
</dbReference>
<dbReference type="PROSITE" id="PS00135">
    <property type="entry name" value="TRYPSIN_SER"/>
    <property type="match status" value="2"/>
</dbReference>
<dbReference type="InterPro" id="IPR018114">
    <property type="entry name" value="TRYPSIN_HIS"/>
</dbReference>
<dbReference type="PANTHER" id="PTHR23282">
    <property type="entry name" value="APICAL ENDOSOMAL GLYCOPROTEIN PRECURSOR"/>
    <property type="match status" value="1"/>
</dbReference>
<feature type="compositionally biased region" description="Basic and acidic residues" evidence="9">
    <location>
        <begin position="3576"/>
        <end position="3586"/>
    </location>
</feature>
<feature type="domain" description="Fibronectin type-III" evidence="15">
    <location>
        <begin position="1494"/>
        <end position="1592"/>
    </location>
</feature>
<feature type="domain" description="MAM" evidence="13">
    <location>
        <begin position="974"/>
        <end position="1125"/>
    </location>
</feature>
<protein>
    <submittedName>
        <fullName evidence="16">Transmembrane protease serine 2</fullName>
    </submittedName>
</protein>
<keyword evidence="10" id="KW-1133">Transmembrane helix</keyword>
<evidence type="ECO:0000256" key="1">
    <source>
        <dbReference type="ARBA" id="ARBA00007664"/>
    </source>
</evidence>
<dbReference type="STRING" id="50429.A0A2B4SGJ6"/>
<feature type="compositionally biased region" description="Polar residues" evidence="9">
    <location>
        <begin position="3559"/>
        <end position="3572"/>
    </location>
</feature>
<dbReference type="InterPro" id="IPR035914">
    <property type="entry name" value="Sperma_CUB_dom_sf"/>
</dbReference>
<dbReference type="OrthoDB" id="5980415at2759"/>
<evidence type="ECO:0000256" key="3">
    <source>
        <dbReference type="ARBA" id="ARBA00022737"/>
    </source>
</evidence>
<dbReference type="InterPro" id="IPR009003">
    <property type="entry name" value="Peptidase_S1_PA"/>
</dbReference>
<dbReference type="CDD" id="cd00190">
    <property type="entry name" value="Tryp_SPc"/>
    <property type="match status" value="2"/>
</dbReference>
<evidence type="ECO:0000256" key="10">
    <source>
        <dbReference type="SAM" id="Phobius"/>
    </source>
</evidence>
<feature type="domain" description="MAM" evidence="13">
    <location>
        <begin position="25"/>
        <end position="180"/>
    </location>
</feature>
<feature type="domain" description="Fibronectin type-III" evidence="15">
    <location>
        <begin position="2440"/>
        <end position="2536"/>
    </location>
</feature>
<dbReference type="InterPro" id="IPR001254">
    <property type="entry name" value="Trypsin_dom"/>
</dbReference>
<feature type="domain" description="CUB" evidence="12">
    <location>
        <begin position="2222"/>
        <end position="2331"/>
    </location>
</feature>
<dbReference type="SUPFAM" id="SSF49854">
    <property type="entry name" value="Spermadhesin, CUB domain"/>
    <property type="match status" value="2"/>
</dbReference>
<feature type="transmembrane region" description="Helical" evidence="10">
    <location>
        <begin position="3591"/>
        <end position="3613"/>
    </location>
</feature>
<dbReference type="Gene3D" id="2.60.120.200">
    <property type="match status" value="5"/>
</dbReference>
<dbReference type="SMART" id="SM00137">
    <property type="entry name" value="MAM"/>
    <property type="match status" value="5"/>
</dbReference>
<evidence type="ECO:0000313" key="16">
    <source>
        <dbReference type="EMBL" id="PFX28219.1"/>
    </source>
</evidence>
<dbReference type="PROSITE" id="PS50240">
    <property type="entry name" value="TRYPSIN_DOM"/>
    <property type="match status" value="2"/>
</dbReference>
<dbReference type="SMART" id="SM00020">
    <property type="entry name" value="Tryp_SPc"/>
    <property type="match status" value="2"/>
</dbReference>
<dbReference type="Gene3D" id="2.60.40.10">
    <property type="entry name" value="Immunoglobulins"/>
    <property type="match status" value="11"/>
</dbReference>
<dbReference type="GO" id="GO:0004252">
    <property type="term" value="F:serine-type endopeptidase activity"/>
    <property type="evidence" value="ECO:0007669"/>
    <property type="project" value="InterPro"/>
</dbReference>
<evidence type="ECO:0000256" key="5">
    <source>
        <dbReference type="ARBA" id="ARBA00022825"/>
    </source>
</evidence>
<dbReference type="PROSITE" id="PS01180">
    <property type="entry name" value="CUB"/>
    <property type="match status" value="1"/>
</dbReference>
<comment type="caution">
    <text evidence="7">Lacks conserved residue(s) required for the propagation of feature annotation.</text>
</comment>
<dbReference type="FunFam" id="2.60.40.10:FF:000028">
    <property type="entry name" value="Neuronal cell adhesion molecule"/>
    <property type="match status" value="5"/>
</dbReference>
<evidence type="ECO:0000259" key="12">
    <source>
        <dbReference type="PROSITE" id="PS01180"/>
    </source>
</evidence>
<organism evidence="16 17">
    <name type="scientific">Stylophora pistillata</name>
    <name type="common">Smooth cauliflower coral</name>
    <dbReference type="NCBI Taxonomy" id="50429"/>
    <lineage>
        <taxon>Eukaryota</taxon>
        <taxon>Metazoa</taxon>
        <taxon>Cnidaria</taxon>
        <taxon>Anthozoa</taxon>
        <taxon>Hexacorallia</taxon>
        <taxon>Scleractinia</taxon>
        <taxon>Astrocoeniina</taxon>
        <taxon>Pocilloporidae</taxon>
        <taxon>Stylophora</taxon>
    </lineage>
</organism>
<dbReference type="FunFam" id="2.40.10.10:FF:000077">
    <property type="entry name" value="Predicted protein"/>
    <property type="match status" value="2"/>
</dbReference>
<dbReference type="InterPro" id="IPR043504">
    <property type="entry name" value="Peptidase_S1_PA_chymotrypsin"/>
</dbReference>
<dbReference type="CDD" id="cd00063">
    <property type="entry name" value="FN3"/>
    <property type="match status" value="11"/>
</dbReference>
<comment type="caution">
    <text evidence="16">The sequence shown here is derived from an EMBL/GenBank/DDBJ whole genome shotgun (WGS) entry which is preliminary data.</text>
</comment>
<dbReference type="EMBL" id="LSMT01000087">
    <property type="protein sequence ID" value="PFX28219.1"/>
    <property type="molecule type" value="Genomic_DNA"/>
</dbReference>
<dbReference type="PROSITE" id="PS50060">
    <property type="entry name" value="MAM_2"/>
    <property type="match status" value="5"/>
</dbReference>
<dbReference type="Gene3D" id="2.60.120.290">
    <property type="entry name" value="Spermadhesin, CUB domain"/>
    <property type="match status" value="1"/>
</dbReference>
<dbReference type="SUPFAM" id="SSF49265">
    <property type="entry name" value="Fibronectin type III"/>
    <property type="match status" value="7"/>
</dbReference>
<dbReference type="Pfam" id="PF00089">
    <property type="entry name" value="Trypsin"/>
    <property type="match status" value="2"/>
</dbReference>
<feature type="signal peptide" evidence="11">
    <location>
        <begin position="1"/>
        <end position="23"/>
    </location>
</feature>
<dbReference type="Proteomes" id="UP000225706">
    <property type="component" value="Unassembled WGS sequence"/>
</dbReference>
<gene>
    <name evidence="16" type="primary">Tmprss2</name>
    <name evidence="16" type="ORF">AWC38_SpisGene7038</name>
</gene>
<dbReference type="InterPro" id="IPR033116">
    <property type="entry name" value="TRYPSIN_SER"/>
</dbReference>
<feature type="domain" description="MAM" evidence="13">
    <location>
        <begin position="3007"/>
        <end position="3159"/>
    </location>
</feature>
<feature type="domain" description="Fibronectin type-III" evidence="15">
    <location>
        <begin position="1809"/>
        <end position="1905"/>
    </location>
</feature>
<dbReference type="GO" id="GO:0016020">
    <property type="term" value="C:membrane"/>
    <property type="evidence" value="ECO:0007669"/>
    <property type="project" value="InterPro"/>
</dbReference>
<feature type="domain" description="MAM" evidence="13">
    <location>
        <begin position="3164"/>
        <end position="3315"/>
    </location>
</feature>
<dbReference type="SMART" id="SM00060">
    <property type="entry name" value="FN3"/>
    <property type="match status" value="12"/>
</dbReference>
<dbReference type="InterPro" id="IPR013783">
    <property type="entry name" value="Ig-like_fold"/>
</dbReference>
<evidence type="ECO:0000259" key="14">
    <source>
        <dbReference type="PROSITE" id="PS50240"/>
    </source>
</evidence>
<feature type="domain" description="Fibronectin type-III" evidence="15">
    <location>
        <begin position="1709"/>
        <end position="1804"/>
    </location>
</feature>
<evidence type="ECO:0000256" key="2">
    <source>
        <dbReference type="ARBA" id="ARBA00022670"/>
    </source>
</evidence>
<feature type="domain" description="MAM" evidence="13">
    <location>
        <begin position="1125"/>
        <end position="1275"/>
    </location>
</feature>
<dbReference type="PANTHER" id="PTHR23282:SF142">
    <property type="entry name" value="MAM DOMAIN-CONTAINING PROTEIN"/>
    <property type="match status" value="1"/>
</dbReference>
<dbReference type="Pfam" id="PF00041">
    <property type="entry name" value="fn3"/>
    <property type="match status" value="8"/>
</dbReference>
<accession>A0A2B4SGJ6</accession>
<dbReference type="PRINTS" id="PR00722">
    <property type="entry name" value="CHYMOTRYPSIN"/>
</dbReference>